<evidence type="ECO:0000256" key="2">
    <source>
        <dbReference type="ARBA" id="ARBA00022448"/>
    </source>
</evidence>
<feature type="transmembrane region" description="Helical" evidence="6">
    <location>
        <begin position="76"/>
        <end position="95"/>
    </location>
</feature>
<feature type="transmembrane region" description="Helical" evidence="6">
    <location>
        <begin position="134"/>
        <end position="158"/>
    </location>
</feature>
<feature type="transmembrane region" description="Helical" evidence="6">
    <location>
        <begin position="311"/>
        <end position="329"/>
    </location>
</feature>
<feature type="domain" description="Major facilitator superfamily (MFS) profile" evidence="7">
    <location>
        <begin position="9"/>
        <end position="407"/>
    </location>
</feature>
<evidence type="ECO:0000256" key="4">
    <source>
        <dbReference type="ARBA" id="ARBA00022989"/>
    </source>
</evidence>
<keyword evidence="9" id="KW-1185">Reference proteome</keyword>
<feature type="transmembrane region" description="Helical" evidence="6">
    <location>
        <begin position="164"/>
        <end position="183"/>
    </location>
</feature>
<organism evidence="8 9">
    <name type="scientific">Ralstonia condita</name>
    <dbReference type="NCBI Taxonomy" id="3058600"/>
    <lineage>
        <taxon>Bacteria</taxon>
        <taxon>Pseudomonadati</taxon>
        <taxon>Pseudomonadota</taxon>
        <taxon>Betaproteobacteria</taxon>
        <taxon>Burkholderiales</taxon>
        <taxon>Burkholderiaceae</taxon>
        <taxon>Ralstonia</taxon>
    </lineage>
</organism>
<comment type="subcellular location">
    <subcellularLocation>
        <location evidence="1">Membrane</location>
        <topology evidence="1">Multi-pass membrane protein</topology>
    </subcellularLocation>
</comment>
<accession>A0ABN9IQN0</accession>
<dbReference type="PANTHER" id="PTHR23505">
    <property type="entry name" value="SPINSTER"/>
    <property type="match status" value="1"/>
</dbReference>
<evidence type="ECO:0000256" key="3">
    <source>
        <dbReference type="ARBA" id="ARBA00022692"/>
    </source>
</evidence>
<protein>
    <submittedName>
        <fullName evidence="8">Sialic acid transporter NanT</fullName>
    </submittedName>
</protein>
<comment type="caution">
    <text evidence="8">The sequence shown here is derived from an EMBL/GenBank/DDBJ whole genome shotgun (WGS) entry which is preliminary data.</text>
</comment>
<sequence length="427" mass="44552">MFQKRPMIALIALLVIHTLAHIDRNMLLGFSSQVIADLGLSNAQYGFLVGAVWVLSFGVMAVFLGTLADRFSRTRVIAGGLLVWSACTAASGFAQNFEQMAAARFLVSSGEAALVPAALAMLGELFPEKQRGTAIGLFFMGIPAGIGFSFLLAGTFGATHGWRSTFQVLGVVGVVIAVSLAFMKEAPKSTGPQQRGAPFFTQMRGALSVLAGNPALLAVTVGFVLVHMVFAGLSFTQLWLVRERGLDAATIARTIGALQLIVGTLGSVAGGMVGDRLARRMPGGHVGFMVLLVAICGPLMIAYRFAPPGSALFYVGMCAGFFLPLALYGPTNTVILSQVPVHMRATISGFSMLLINVFAITLGNLAVGLLSDRLARTGASAPLTFVLLGTDVLAVMSGMCFLVAARVGLRTNAALGPACPVASQLHG</sequence>
<keyword evidence="2" id="KW-0813">Transport</keyword>
<proteinExistence type="predicted"/>
<dbReference type="Pfam" id="PF07690">
    <property type="entry name" value="MFS_1"/>
    <property type="match status" value="1"/>
</dbReference>
<dbReference type="PROSITE" id="PS50850">
    <property type="entry name" value="MFS"/>
    <property type="match status" value="1"/>
</dbReference>
<keyword evidence="3 6" id="KW-0812">Transmembrane</keyword>
<evidence type="ECO:0000256" key="5">
    <source>
        <dbReference type="ARBA" id="ARBA00023136"/>
    </source>
</evidence>
<name>A0ABN9IQN0_9RALS</name>
<dbReference type="InterPro" id="IPR020846">
    <property type="entry name" value="MFS_dom"/>
</dbReference>
<dbReference type="Proteomes" id="UP001189616">
    <property type="component" value="Unassembled WGS sequence"/>
</dbReference>
<dbReference type="SUPFAM" id="SSF103473">
    <property type="entry name" value="MFS general substrate transporter"/>
    <property type="match status" value="1"/>
</dbReference>
<reference evidence="8 9" key="1">
    <citation type="submission" date="2023-07" db="EMBL/GenBank/DDBJ databases">
        <authorList>
            <person name="Peeters C."/>
        </authorList>
    </citation>
    <scope>NUCLEOTIDE SEQUENCE [LARGE SCALE GENOMIC DNA]</scope>
    <source>
        <strain evidence="8 9">LMG 7141</strain>
    </source>
</reference>
<evidence type="ECO:0000256" key="1">
    <source>
        <dbReference type="ARBA" id="ARBA00004141"/>
    </source>
</evidence>
<dbReference type="RefSeq" id="WP_316657351.1">
    <property type="nucleotide sequence ID" value="NZ_CATYWO010000002.1"/>
</dbReference>
<evidence type="ECO:0000259" key="7">
    <source>
        <dbReference type="PROSITE" id="PS50850"/>
    </source>
</evidence>
<feature type="transmembrane region" description="Helical" evidence="6">
    <location>
        <begin position="101"/>
        <end position="122"/>
    </location>
</feature>
<dbReference type="InterPro" id="IPR011701">
    <property type="entry name" value="MFS"/>
</dbReference>
<feature type="transmembrane region" description="Helical" evidence="6">
    <location>
        <begin position="383"/>
        <end position="405"/>
    </location>
</feature>
<dbReference type="EMBL" id="CATYWO010000002">
    <property type="protein sequence ID" value="CAJ0787352.1"/>
    <property type="molecule type" value="Genomic_DNA"/>
</dbReference>
<dbReference type="InterPro" id="IPR036259">
    <property type="entry name" value="MFS_trans_sf"/>
</dbReference>
<feature type="transmembrane region" description="Helical" evidence="6">
    <location>
        <begin position="250"/>
        <end position="274"/>
    </location>
</feature>
<evidence type="ECO:0000313" key="9">
    <source>
        <dbReference type="Proteomes" id="UP001189616"/>
    </source>
</evidence>
<feature type="transmembrane region" description="Helical" evidence="6">
    <location>
        <begin position="44"/>
        <end position="64"/>
    </location>
</feature>
<dbReference type="PANTHER" id="PTHR23505:SF79">
    <property type="entry name" value="PROTEIN SPINSTER"/>
    <property type="match status" value="1"/>
</dbReference>
<feature type="transmembrane region" description="Helical" evidence="6">
    <location>
        <begin position="286"/>
        <end position="305"/>
    </location>
</feature>
<gene>
    <name evidence="8" type="primary">nanT_2</name>
    <name evidence="8" type="ORF">LMG7141_01925</name>
</gene>
<evidence type="ECO:0000256" key="6">
    <source>
        <dbReference type="SAM" id="Phobius"/>
    </source>
</evidence>
<feature type="transmembrane region" description="Helical" evidence="6">
    <location>
        <begin position="204"/>
        <end position="230"/>
    </location>
</feature>
<feature type="transmembrane region" description="Helical" evidence="6">
    <location>
        <begin position="350"/>
        <end position="371"/>
    </location>
</feature>
<keyword evidence="4 6" id="KW-1133">Transmembrane helix</keyword>
<evidence type="ECO:0000313" key="8">
    <source>
        <dbReference type="EMBL" id="CAJ0787352.1"/>
    </source>
</evidence>
<dbReference type="Gene3D" id="1.20.1250.20">
    <property type="entry name" value="MFS general substrate transporter like domains"/>
    <property type="match status" value="1"/>
</dbReference>
<dbReference type="InterPro" id="IPR044770">
    <property type="entry name" value="MFS_spinster-like"/>
</dbReference>
<keyword evidence="5 6" id="KW-0472">Membrane</keyword>